<feature type="domain" description="Glycosyl transferase family 1" evidence="3">
    <location>
        <begin position="233"/>
        <end position="386"/>
    </location>
</feature>
<gene>
    <name evidence="5" type="ORF">GCM10009811_21430</name>
</gene>
<evidence type="ECO:0000256" key="1">
    <source>
        <dbReference type="ARBA" id="ARBA00022676"/>
    </source>
</evidence>
<evidence type="ECO:0000259" key="4">
    <source>
        <dbReference type="Pfam" id="PF13439"/>
    </source>
</evidence>
<dbReference type="InterPro" id="IPR028098">
    <property type="entry name" value="Glyco_trans_4-like_N"/>
</dbReference>
<dbReference type="SUPFAM" id="SSF53756">
    <property type="entry name" value="UDP-Glycosyltransferase/glycogen phosphorylase"/>
    <property type="match status" value="1"/>
</dbReference>
<evidence type="ECO:0000256" key="2">
    <source>
        <dbReference type="ARBA" id="ARBA00022679"/>
    </source>
</evidence>
<keyword evidence="6" id="KW-1185">Reference proteome</keyword>
<proteinExistence type="predicted"/>
<feature type="domain" description="Glycosyltransferase subfamily 4-like N-terminal" evidence="4">
    <location>
        <begin position="14"/>
        <end position="222"/>
    </location>
</feature>
<dbReference type="RefSeq" id="WP_344084818.1">
    <property type="nucleotide sequence ID" value="NZ_BAAAPO010000033.1"/>
</dbReference>
<comment type="caution">
    <text evidence="5">The sequence shown here is derived from an EMBL/GenBank/DDBJ whole genome shotgun (WGS) entry which is preliminary data.</text>
</comment>
<dbReference type="EMBL" id="BAAAPO010000033">
    <property type="protein sequence ID" value="GAA1796898.1"/>
    <property type="molecule type" value="Genomic_DNA"/>
</dbReference>
<keyword evidence="1" id="KW-0328">Glycosyltransferase</keyword>
<name>A0ABN2LTC2_9MICO</name>
<evidence type="ECO:0000313" key="5">
    <source>
        <dbReference type="EMBL" id="GAA1796898.1"/>
    </source>
</evidence>
<dbReference type="Proteomes" id="UP001499938">
    <property type="component" value="Unassembled WGS sequence"/>
</dbReference>
<dbReference type="PANTHER" id="PTHR45947">
    <property type="entry name" value="SULFOQUINOVOSYL TRANSFERASE SQD2"/>
    <property type="match status" value="1"/>
</dbReference>
<keyword evidence="2" id="KW-0808">Transferase</keyword>
<evidence type="ECO:0000259" key="3">
    <source>
        <dbReference type="Pfam" id="PF00534"/>
    </source>
</evidence>
<dbReference type="Pfam" id="PF13439">
    <property type="entry name" value="Glyco_transf_4"/>
    <property type="match status" value="1"/>
</dbReference>
<protein>
    <submittedName>
        <fullName evidence="5">Glycosyltransferase family 4 protein</fullName>
    </submittedName>
</protein>
<dbReference type="InterPro" id="IPR001296">
    <property type="entry name" value="Glyco_trans_1"/>
</dbReference>
<dbReference type="Pfam" id="PF00534">
    <property type="entry name" value="Glycos_transf_1"/>
    <property type="match status" value="1"/>
</dbReference>
<sequence>MRILQVNKFLYRRGGAEGYLLDLAEQQRAAGHQVEYFGMAHPDNLPMTYARHFPSHVEFEPPPTDPRGRLELVGRMLWSKQAYDGMRAVLADFRPDVVHMHNIYHQLSPSMVRACAKLGVPVVMTLHDYKLACPTYQFLDKGEVCTACVGGSLTEAVKRRCKDGSLAASAIAAVEVRAHRLLRAYDPVSRFLCPSAFLRDQMVAAGLHTTKMVHLDNFTDTDVPVREGAGSGVLFAGRLSREKGVDTLIEAAALLAPELGGTVLDVVGDGPERAEWEALAQRLAPEAIRFHGRVSADEVRTLLRASRVSAIPSRWYENQPLSVLESFASGVPVVGSAMGGLNDLITPAVDGDLVPADDPVALAAALRPYLMDPELAQGQGAAARERALARHNPRGHAQRIEEIYTQAIGEKGAA</sequence>
<organism evidence="5 6">
    <name type="scientific">Nostocoides veronense</name>
    <dbReference type="NCBI Taxonomy" id="330836"/>
    <lineage>
        <taxon>Bacteria</taxon>
        <taxon>Bacillati</taxon>
        <taxon>Actinomycetota</taxon>
        <taxon>Actinomycetes</taxon>
        <taxon>Micrococcales</taxon>
        <taxon>Intrasporangiaceae</taxon>
        <taxon>Nostocoides</taxon>
    </lineage>
</organism>
<evidence type="ECO:0000313" key="6">
    <source>
        <dbReference type="Proteomes" id="UP001499938"/>
    </source>
</evidence>
<dbReference type="Gene3D" id="3.40.50.2000">
    <property type="entry name" value="Glycogen Phosphorylase B"/>
    <property type="match status" value="2"/>
</dbReference>
<dbReference type="PANTHER" id="PTHR45947:SF13">
    <property type="entry name" value="TRANSFERASE"/>
    <property type="match status" value="1"/>
</dbReference>
<accession>A0ABN2LTC2</accession>
<dbReference type="InterPro" id="IPR050194">
    <property type="entry name" value="Glycosyltransferase_grp1"/>
</dbReference>
<reference evidence="5 6" key="1">
    <citation type="journal article" date="2019" name="Int. J. Syst. Evol. Microbiol.">
        <title>The Global Catalogue of Microorganisms (GCM) 10K type strain sequencing project: providing services to taxonomists for standard genome sequencing and annotation.</title>
        <authorList>
            <consortium name="The Broad Institute Genomics Platform"/>
            <consortium name="The Broad Institute Genome Sequencing Center for Infectious Disease"/>
            <person name="Wu L."/>
            <person name="Ma J."/>
        </authorList>
    </citation>
    <scope>NUCLEOTIDE SEQUENCE [LARGE SCALE GENOMIC DNA]</scope>
    <source>
        <strain evidence="5 6">JCM 15592</strain>
    </source>
</reference>